<accession>D3BMC5</accession>
<dbReference type="InterPro" id="IPR045478">
    <property type="entry name" value="Exportin-5_C"/>
</dbReference>
<dbReference type="RefSeq" id="XP_020429854.1">
    <property type="nucleotide sequence ID" value="XM_020583073.1"/>
</dbReference>
<dbReference type="PANTHER" id="PTHR11223:SF3">
    <property type="entry name" value="EXPORTIN-5"/>
    <property type="match status" value="1"/>
</dbReference>
<dbReference type="EMBL" id="ADBJ01000042">
    <property type="protein sequence ID" value="EFA77726.1"/>
    <property type="molecule type" value="Genomic_DNA"/>
</dbReference>
<keyword evidence="3" id="KW-1185">Reference proteome</keyword>
<organism evidence="2 3">
    <name type="scientific">Heterostelium pallidum (strain ATCC 26659 / Pp 5 / PN500)</name>
    <name type="common">Cellular slime mold</name>
    <name type="synonym">Polysphondylium pallidum</name>
    <dbReference type="NCBI Taxonomy" id="670386"/>
    <lineage>
        <taxon>Eukaryota</taxon>
        <taxon>Amoebozoa</taxon>
        <taxon>Evosea</taxon>
        <taxon>Eumycetozoa</taxon>
        <taxon>Dictyostelia</taxon>
        <taxon>Acytosteliales</taxon>
        <taxon>Acytosteliaceae</taxon>
        <taxon>Heterostelium</taxon>
    </lineage>
</organism>
<dbReference type="Proteomes" id="UP000001396">
    <property type="component" value="Unassembled WGS sequence"/>
</dbReference>
<dbReference type="FunCoup" id="D3BMC5">
    <property type="interactions" value="766"/>
</dbReference>
<dbReference type="GO" id="GO:0005737">
    <property type="term" value="C:cytoplasm"/>
    <property type="evidence" value="ECO:0007669"/>
    <property type="project" value="TreeGrafter"/>
</dbReference>
<reference evidence="2 3" key="1">
    <citation type="journal article" date="2011" name="Genome Res.">
        <title>Phylogeny-wide analysis of social amoeba genomes highlights ancient origins for complex intercellular communication.</title>
        <authorList>
            <person name="Heidel A.J."/>
            <person name="Lawal H.M."/>
            <person name="Felder M."/>
            <person name="Schilde C."/>
            <person name="Helps N.R."/>
            <person name="Tunggal B."/>
            <person name="Rivero F."/>
            <person name="John U."/>
            <person name="Schleicher M."/>
            <person name="Eichinger L."/>
            <person name="Platzer M."/>
            <person name="Noegel A.A."/>
            <person name="Schaap P."/>
            <person name="Gloeckner G."/>
        </authorList>
    </citation>
    <scope>NUCLEOTIDE SEQUENCE [LARGE SCALE GENOMIC DNA]</scope>
    <source>
        <strain evidence="3">ATCC 26659 / Pp 5 / PN500</strain>
    </source>
</reference>
<gene>
    <name evidence="2" type="primary">xpo5</name>
    <name evidence="2" type="ORF">PPL_12338</name>
</gene>
<dbReference type="InterPro" id="IPR016024">
    <property type="entry name" value="ARM-type_fold"/>
</dbReference>
<evidence type="ECO:0000313" key="2">
    <source>
        <dbReference type="EMBL" id="EFA77726.1"/>
    </source>
</evidence>
<dbReference type="GeneID" id="31367805"/>
<dbReference type="GO" id="GO:0042565">
    <property type="term" value="C:RNA nuclear export complex"/>
    <property type="evidence" value="ECO:0007669"/>
    <property type="project" value="TreeGrafter"/>
</dbReference>
<dbReference type="SUPFAM" id="SSF48371">
    <property type="entry name" value="ARM repeat"/>
    <property type="match status" value="1"/>
</dbReference>
<evidence type="ECO:0000313" key="3">
    <source>
        <dbReference type="Proteomes" id="UP000001396"/>
    </source>
</evidence>
<dbReference type="GO" id="GO:0005634">
    <property type="term" value="C:nucleus"/>
    <property type="evidence" value="ECO:0007669"/>
    <property type="project" value="TreeGrafter"/>
</dbReference>
<dbReference type="GO" id="GO:0003723">
    <property type="term" value="F:RNA binding"/>
    <property type="evidence" value="ECO:0007669"/>
    <property type="project" value="TreeGrafter"/>
</dbReference>
<dbReference type="PANTHER" id="PTHR11223">
    <property type="entry name" value="EXPORTIN 1/5"/>
    <property type="match status" value="1"/>
</dbReference>
<dbReference type="InterPro" id="IPR045065">
    <property type="entry name" value="XPO1/5"/>
</dbReference>
<evidence type="ECO:0000259" key="1">
    <source>
        <dbReference type="Pfam" id="PF19273"/>
    </source>
</evidence>
<dbReference type="GO" id="GO:0006405">
    <property type="term" value="P:RNA export from nucleus"/>
    <property type="evidence" value="ECO:0007669"/>
    <property type="project" value="TreeGrafter"/>
</dbReference>
<feature type="domain" description="Exportin-5 C-terminal" evidence="1">
    <location>
        <begin position="515"/>
        <end position="659"/>
    </location>
</feature>
<dbReference type="Pfam" id="PF19273">
    <property type="entry name" value="Exportin-5"/>
    <property type="match status" value="2"/>
</dbReference>
<feature type="domain" description="Exportin-5 C-terminal" evidence="1">
    <location>
        <begin position="1"/>
        <end position="501"/>
    </location>
</feature>
<dbReference type="STRING" id="670386.D3BMC5"/>
<sequence length="700" mass="79727">MEIVKQITTIRPVLAFNFAVSKLHEVIPNLQSATSPITHEQTLLLESISFFLELVLINLPTNFFDKSSPYQQCIQDSESLLKLLLETKFSDPNSTSFQMDCIKPFISYYNSHPMSIQYLLTKIVPMIPFHSQGEKEGGRLSNNTLHCRRRIISCLSNLASSMPDKLLPFLPQLYASIQQLFSTNAVNETERVMLYLLLIVLNNHVTNFQQSSEFLREIITPVIQIWTAPDLTAAFQTPEQLISYLGLDQNSHPSEEIIARRKKLQYSVSALQTMWKKSALPPTTNEDNGFIPFIANGISYPSKWPISNFAKEVMPNVVALARSMHALWNPAIMSKVASDYTPIFKLDEAITAPLLGQEYHKVNNSESENIKFVRNLLDTLRDSCYEMFGYGFTHSDELFSIATLPKILIDSIFSSLEFCENRHLKLIVRHVLMFLVKHCPTKLQPQFFDTLIPSLLSILFNRIKSGWEAINIRSQKENKSDDSEQNEIIGDKILRDLTLEYTFWVKEFHGHPVALKNVEIVTPLVYGLSACLMSNDHAVIAKSTPICVQLVELLSEDARFHNLIGNDMFRVTINVMVQSKIPDFNNDFVSIIRAIYVKLGKRCAFPNQILATLPNVDQSVLTKLDNEISKAKSDKQQRTIIKKLLEEVVIVNQSKLKKQSILDLPEKLFVNKMSATPDESNFFDKHNTDSTSNLFDSYDS</sequence>
<name>D3BMC5_HETP5</name>
<dbReference type="GO" id="GO:0005049">
    <property type="term" value="F:nuclear export signal receptor activity"/>
    <property type="evidence" value="ECO:0007669"/>
    <property type="project" value="InterPro"/>
</dbReference>
<dbReference type="InParanoid" id="D3BMC5"/>
<dbReference type="Gene3D" id="1.25.10.10">
    <property type="entry name" value="Leucine-rich Repeat Variant"/>
    <property type="match status" value="1"/>
</dbReference>
<dbReference type="GO" id="GO:0006611">
    <property type="term" value="P:protein export from nucleus"/>
    <property type="evidence" value="ECO:0007669"/>
    <property type="project" value="InterPro"/>
</dbReference>
<protein>
    <submittedName>
        <fullName evidence="2">Armadillo-like helical domain-containing protein</fullName>
    </submittedName>
</protein>
<dbReference type="InterPro" id="IPR011989">
    <property type="entry name" value="ARM-like"/>
</dbReference>
<dbReference type="AlphaFoldDB" id="D3BMC5"/>
<comment type="caution">
    <text evidence="2">The sequence shown here is derived from an EMBL/GenBank/DDBJ whole genome shotgun (WGS) entry which is preliminary data.</text>
</comment>
<proteinExistence type="predicted"/>